<evidence type="ECO:0000313" key="2">
    <source>
        <dbReference type="Proteomes" id="UP000468388"/>
    </source>
</evidence>
<evidence type="ECO:0000313" key="1">
    <source>
        <dbReference type="EMBL" id="MVT40809.1"/>
    </source>
</evidence>
<name>A0A6N8J9B6_9BACT</name>
<protein>
    <submittedName>
        <fullName evidence="1">Uncharacterized protein</fullName>
    </submittedName>
</protein>
<dbReference type="AlphaFoldDB" id="A0A6N8J9B6"/>
<dbReference type="OrthoDB" id="711499at2"/>
<reference evidence="1 2" key="1">
    <citation type="submission" date="2019-12" db="EMBL/GenBank/DDBJ databases">
        <title>The draft genomic sequence of strain Chitinophaga oryziterrae JCM 16595.</title>
        <authorList>
            <person name="Zhang X."/>
        </authorList>
    </citation>
    <scope>NUCLEOTIDE SEQUENCE [LARGE SCALE GENOMIC DNA]</scope>
    <source>
        <strain evidence="1 2">JCM 16595</strain>
    </source>
</reference>
<dbReference type="EMBL" id="WRXO01000002">
    <property type="protein sequence ID" value="MVT40809.1"/>
    <property type="molecule type" value="Genomic_DNA"/>
</dbReference>
<sequence length="68" mass="7801">MINSFPQRVVICTKDVENITGKKYKAARRLLQKVREKVGKTNEELVTVQDFCTATGIPEETVRPFLVY</sequence>
<organism evidence="1 2">
    <name type="scientific">Chitinophaga oryziterrae</name>
    <dbReference type="NCBI Taxonomy" id="1031224"/>
    <lineage>
        <taxon>Bacteria</taxon>
        <taxon>Pseudomonadati</taxon>
        <taxon>Bacteroidota</taxon>
        <taxon>Chitinophagia</taxon>
        <taxon>Chitinophagales</taxon>
        <taxon>Chitinophagaceae</taxon>
        <taxon>Chitinophaga</taxon>
    </lineage>
</organism>
<proteinExistence type="predicted"/>
<comment type="caution">
    <text evidence="1">The sequence shown here is derived from an EMBL/GenBank/DDBJ whole genome shotgun (WGS) entry which is preliminary data.</text>
</comment>
<dbReference type="Proteomes" id="UP000468388">
    <property type="component" value="Unassembled WGS sequence"/>
</dbReference>
<accession>A0A6N8J9B6</accession>
<gene>
    <name evidence="1" type="ORF">GO495_09485</name>
</gene>
<dbReference type="RefSeq" id="WP_157299443.1">
    <property type="nucleotide sequence ID" value="NZ_BAAAZB010000010.1"/>
</dbReference>
<keyword evidence="2" id="KW-1185">Reference proteome</keyword>